<dbReference type="PANTHER" id="PTHR43559:SF1">
    <property type="entry name" value="HYDROLASE"/>
    <property type="match status" value="1"/>
</dbReference>
<dbReference type="InterPro" id="IPR000868">
    <property type="entry name" value="Isochorismatase-like_dom"/>
</dbReference>
<gene>
    <name evidence="2" type="ORF">ABOZ73_11305</name>
</gene>
<dbReference type="Gene3D" id="3.40.50.850">
    <property type="entry name" value="Isochorismatase-like"/>
    <property type="match status" value="1"/>
</dbReference>
<dbReference type="EMBL" id="CP158375">
    <property type="protein sequence ID" value="XDO95401.1"/>
    <property type="molecule type" value="Genomic_DNA"/>
</dbReference>
<organism evidence="2">
    <name type="scientific">Caulobacter sp. 73W</name>
    <dbReference type="NCBI Taxonomy" id="3161137"/>
    <lineage>
        <taxon>Bacteria</taxon>
        <taxon>Pseudomonadati</taxon>
        <taxon>Pseudomonadota</taxon>
        <taxon>Alphaproteobacteria</taxon>
        <taxon>Caulobacterales</taxon>
        <taxon>Caulobacteraceae</taxon>
        <taxon>Caulobacter</taxon>
    </lineage>
</organism>
<reference evidence="2" key="1">
    <citation type="submission" date="2024-06" db="EMBL/GenBank/DDBJ databases">
        <title>Caulobacter inopinatus, sp. nov.</title>
        <authorList>
            <person name="Donachie S.P."/>
        </authorList>
    </citation>
    <scope>NUCLEOTIDE SEQUENCE</scope>
    <source>
        <strain evidence="2">73W</strain>
    </source>
</reference>
<proteinExistence type="predicted"/>
<dbReference type="InterPro" id="IPR053152">
    <property type="entry name" value="Hydrolase_YcaC-like"/>
</dbReference>
<dbReference type="AlphaFoldDB" id="A0AB39KNL1"/>
<dbReference type="Pfam" id="PF00857">
    <property type="entry name" value="Isochorismatase"/>
    <property type="match status" value="1"/>
</dbReference>
<dbReference type="CDD" id="cd01012">
    <property type="entry name" value="YcaC_related"/>
    <property type="match status" value="1"/>
</dbReference>
<name>A0AB39KNL1_9CAUL</name>
<evidence type="ECO:0000259" key="1">
    <source>
        <dbReference type="Pfam" id="PF00857"/>
    </source>
</evidence>
<dbReference type="PANTHER" id="PTHR43559">
    <property type="entry name" value="HYDROLASE YCAC-RELATED"/>
    <property type="match status" value="1"/>
</dbReference>
<evidence type="ECO:0000313" key="2">
    <source>
        <dbReference type="EMBL" id="XDO95401.1"/>
    </source>
</evidence>
<dbReference type="RefSeq" id="WP_369058250.1">
    <property type="nucleotide sequence ID" value="NZ_CP158375.1"/>
</dbReference>
<dbReference type="InterPro" id="IPR036380">
    <property type="entry name" value="Isochorismatase-like_sf"/>
</dbReference>
<feature type="domain" description="Isochorismatase-like" evidence="1">
    <location>
        <begin position="24"/>
        <end position="174"/>
    </location>
</feature>
<dbReference type="GO" id="GO:0016787">
    <property type="term" value="F:hydrolase activity"/>
    <property type="evidence" value="ECO:0007669"/>
    <property type="project" value="UniProtKB-KW"/>
</dbReference>
<dbReference type="SUPFAM" id="SSF52499">
    <property type="entry name" value="Isochorismatase-like hydrolases"/>
    <property type="match status" value="1"/>
</dbReference>
<accession>A0AB39KNL1</accession>
<sequence>MTITATPTAAPTPAKGLLTPNDHALILIDFQSQMAFATKSIAPELLRNNASLVAQAAAGFKVPTILTTVAEKSFSGPMFEEVTAPFPGQKLLDRTSMNTWEDAAVIEEVNRIGKQRLVFAGLWTSVCIVGPVLSALEQGFEAYVITDASGDISEEAHERAVARMVQAGARPITSLQYLLELQRDWARAETYDLTTGIARKVGGAYGIGITYAKSMFGASEGGH</sequence>
<keyword evidence="2" id="KW-0378">Hydrolase</keyword>
<protein>
    <submittedName>
        <fullName evidence="2">Hydrolase</fullName>
    </submittedName>
</protein>